<accession>A0A7K0JI99</accession>
<feature type="domain" description="Mannosyl-glycoprotein endo-beta-N-acetylglucosamidase-like" evidence="2">
    <location>
        <begin position="1"/>
        <end position="149"/>
    </location>
</feature>
<evidence type="ECO:0000313" key="4">
    <source>
        <dbReference type="Proteomes" id="UP000460950"/>
    </source>
</evidence>
<protein>
    <submittedName>
        <fullName evidence="3">Peptidoglycan DD-metalloendopeptidase family protein</fullName>
    </submittedName>
</protein>
<dbReference type="InterPro" id="IPR011055">
    <property type="entry name" value="Dup_hybrid_motif"/>
</dbReference>
<dbReference type="EMBL" id="VULU01000031">
    <property type="protein sequence ID" value="MSS49626.1"/>
    <property type="molecule type" value="Genomic_DNA"/>
</dbReference>
<reference evidence="3 4" key="1">
    <citation type="submission" date="2019-09" db="EMBL/GenBank/DDBJ databases">
        <title>In-depth cultivation of the pig gut microbiome towards novel bacterial diversity and tailored functional studies.</title>
        <authorList>
            <person name="Wylensek D."/>
            <person name="Hitch T.C.A."/>
            <person name="Clavel T."/>
        </authorList>
    </citation>
    <scope>NUCLEOTIDE SEQUENCE [LARGE SCALE GENOMIC DNA]</scope>
    <source>
        <strain evidence="3 4">WCA-389-WT-3C</strain>
    </source>
</reference>
<evidence type="ECO:0000256" key="1">
    <source>
        <dbReference type="ARBA" id="ARBA00022801"/>
    </source>
</evidence>
<organism evidence="3 4">
    <name type="scientific">Phocaeicola vulgatus</name>
    <name type="common">Bacteroides vulgatus</name>
    <dbReference type="NCBI Taxonomy" id="821"/>
    <lineage>
        <taxon>Bacteria</taxon>
        <taxon>Pseudomonadati</taxon>
        <taxon>Bacteroidota</taxon>
        <taxon>Bacteroidia</taxon>
        <taxon>Bacteroidales</taxon>
        <taxon>Bacteroidaceae</taxon>
        <taxon>Phocaeicola</taxon>
    </lineage>
</organism>
<dbReference type="PANTHER" id="PTHR33308:SF9">
    <property type="entry name" value="PEPTIDOGLYCAN HYDROLASE FLGJ"/>
    <property type="match status" value="1"/>
</dbReference>
<keyword evidence="1" id="KW-0378">Hydrolase</keyword>
<dbReference type="Gene3D" id="2.70.70.10">
    <property type="entry name" value="Glucose Permease (Domain IIA)"/>
    <property type="match status" value="1"/>
</dbReference>
<dbReference type="SUPFAM" id="SSF51261">
    <property type="entry name" value="Duplicated hybrid motif"/>
    <property type="match status" value="1"/>
</dbReference>
<dbReference type="CDD" id="cd12797">
    <property type="entry name" value="M23_peptidase"/>
    <property type="match status" value="1"/>
</dbReference>
<dbReference type="Proteomes" id="UP000460950">
    <property type="component" value="Unassembled WGS sequence"/>
</dbReference>
<dbReference type="InterPro" id="IPR051056">
    <property type="entry name" value="Glycosyl_Hydrolase_73"/>
</dbReference>
<dbReference type="GO" id="GO:0004040">
    <property type="term" value="F:amidase activity"/>
    <property type="evidence" value="ECO:0007669"/>
    <property type="project" value="InterPro"/>
</dbReference>
<dbReference type="SMART" id="SM00047">
    <property type="entry name" value="LYZ2"/>
    <property type="match status" value="1"/>
</dbReference>
<dbReference type="Pfam" id="PF01551">
    <property type="entry name" value="Peptidase_M23"/>
    <property type="match status" value="1"/>
</dbReference>
<proteinExistence type="predicted"/>
<dbReference type="PANTHER" id="PTHR33308">
    <property type="entry name" value="PEPTIDOGLYCAN HYDROLASE FLGJ"/>
    <property type="match status" value="1"/>
</dbReference>
<dbReference type="AlphaFoldDB" id="A0A7K0JI99"/>
<evidence type="ECO:0000313" key="3">
    <source>
        <dbReference type="EMBL" id="MSS49626.1"/>
    </source>
</evidence>
<name>A0A7K0JI99_PHOVU</name>
<dbReference type="InterPro" id="IPR002901">
    <property type="entry name" value="MGlyc_endo_b_GlcNAc-like_dom"/>
</dbReference>
<dbReference type="Gene3D" id="1.10.530.10">
    <property type="match status" value="1"/>
</dbReference>
<evidence type="ECO:0000259" key="2">
    <source>
        <dbReference type="SMART" id="SM00047"/>
    </source>
</evidence>
<comment type="caution">
    <text evidence="3">The sequence shown here is derived from an EMBL/GenBank/DDBJ whole genome shotgun (WGS) entry which is preliminary data.</text>
</comment>
<sequence>MAGKNREYADKYAEYAMEQMRRYGIPASVTLAQGILESSNGQSRLALNENNHFGIKATPDWIAQGGRYGLYTDDKPNEKFCSYDNVGESFEHHSKFLKENSRYAECFKLKPDDYKGWTESIAKAGYATGGNYAATLQKIIEQNGLDKYDRQVMQEMAAQGKTFGIEQNPLRSEEKAGMAEEYSFPVEREEFLFVTSAFGMRQDPMNKEKQQMHKGLDIRCKGDAVLATENGGKVVSVNNNVNSAGGKTVTVGYSRPDGNKVQCTYMHLSDITVKAGDSVNAGQRLGTSGNTGNRTTGEHLHFGVTNIYSDGTKREVDPAAYLAEIAQKGNIKQQVMYNGSDLLAKYRDNENINTDKTMAPDAWMKKLLSSEDSGVGISGCNDPIVEMAMTAFTSLMLLAAQIDAKSEEEQNAAISAAMDRRRIDLTSLMPGMKTCELSIEENGKAILKADNGELKISRELTSAELSRLSVVLNSNELSEESKRMRVTGLLNTVILSEAASWNFEQGMSQQQTQAETMKR</sequence>
<dbReference type="InterPro" id="IPR016047">
    <property type="entry name" value="M23ase_b-sheet_dom"/>
</dbReference>
<dbReference type="RefSeq" id="WP_154577575.1">
    <property type="nucleotide sequence ID" value="NZ_VULU01000031.1"/>
</dbReference>
<gene>
    <name evidence="3" type="ORF">FYJ30_15330</name>
</gene>
<dbReference type="Pfam" id="PF01832">
    <property type="entry name" value="Glucosaminidase"/>
    <property type="match status" value="1"/>
</dbReference>